<feature type="compositionally biased region" description="Basic and acidic residues" evidence="1">
    <location>
        <begin position="109"/>
        <end position="118"/>
    </location>
</feature>
<comment type="caution">
    <text evidence="2">The sequence shown here is derived from an EMBL/GenBank/DDBJ whole genome shotgun (WGS) entry which is preliminary data.</text>
</comment>
<proteinExistence type="predicted"/>
<evidence type="ECO:0000256" key="1">
    <source>
        <dbReference type="SAM" id="MobiDB-lite"/>
    </source>
</evidence>
<feature type="compositionally biased region" description="Low complexity" evidence="1">
    <location>
        <begin position="122"/>
        <end position="141"/>
    </location>
</feature>
<accession>A0AAE0F778</accession>
<sequence length="251" mass="27185">GLVEGSSQHRRRVFIQTAKAGIDARSGKARRRSTPKSPTPPAADRNNPLEKSPDRIISPASPGSTSRAMLAPEVPSAVSDTAPQLDFRQEVEEHVVGTWRRFKQQATARKQERLDDAPQMRASSDVPAPTADDADTASESNSDLREENVVDRAPGAAAADHDTSTNSFSKVDFPPPRRQLRSSLFWAPLLLVAPMVSFVAGHRFEDVGSQNVNAEFGPKSSSNPLKVPVGLSGFAIPARQRTASDWMLTKP</sequence>
<feature type="non-terminal residue" evidence="2">
    <location>
        <position position="1"/>
    </location>
</feature>
<dbReference type="EMBL" id="LGRX02023731">
    <property type="protein sequence ID" value="KAK3254333.1"/>
    <property type="molecule type" value="Genomic_DNA"/>
</dbReference>
<dbReference type="AlphaFoldDB" id="A0AAE0F778"/>
<protein>
    <submittedName>
        <fullName evidence="2">Uncharacterized protein</fullName>
    </submittedName>
</protein>
<feature type="region of interest" description="Disordered" evidence="1">
    <location>
        <begin position="1"/>
        <end position="83"/>
    </location>
</feature>
<dbReference type="Proteomes" id="UP001190700">
    <property type="component" value="Unassembled WGS sequence"/>
</dbReference>
<keyword evidence="3" id="KW-1185">Reference proteome</keyword>
<name>A0AAE0F778_9CHLO</name>
<evidence type="ECO:0000313" key="2">
    <source>
        <dbReference type="EMBL" id="KAK3254333.1"/>
    </source>
</evidence>
<gene>
    <name evidence="2" type="ORF">CYMTET_36451</name>
</gene>
<organism evidence="2 3">
    <name type="scientific">Cymbomonas tetramitiformis</name>
    <dbReference type="NCBI Taxonomy" id="36881"/>
    <lineage>
        <taxon>Eukaryota</taxon>
        <taxon>Viridiplantae</taxon>
        <taxon>Chlorophyta</taxon>
        <taxon>Pyramimonadophyceae</taxon>
        <taxon>Pyramimonadales</taxon>
        <taxon>Pyramimonadaceae</taxon>
        <taxon>Cymbomonas</taxon>
    </lineage>
</organism>
<feature type="region of interest" description="Disordered" evidence="1">
    <location>
        <begin position="107"/>
        <end position="148"/>
    </location>
</feature>
<evidence type="ECO:0000313" key="3">
    <source>
        <dbReference type="Proteomes" id="UP001190700"/>
    </source>
</evidence>
<feature type="region of interest" description="Disordered" evidence="1">
    <location>
        <begin position="154"/>
        <end position="173"/>
    </location>
</feature>
<reference evidence="2 3" key="1">
    <citation type="journal article" date="2015" name="Genome Biol. Evol.">
        <title>Comparative Genomics of a Bacterivorous Green Alga Reveals Evolutionary Causalities and Consequences of Phago-Mixotrophic Mode of Nutrition.</title>
        <authorList>
            <person name="Burns J.A."/>
            <person name="Paasch A."/>
            <person name="Narechania A."/>
            <person name="Kim E."/>
        </authorList>
    </citation>
    <scope>NUCLEOTIDE SEQUENCE [LARGE SCALE GENOMIC DNA]</scope>
    <source>
        <strain evidence="2 3">PLY_AMNH</strain>
    </source>
</reference>